<dbReference type="InterPro" id="IPR000772">
    <property type="entry name" value="Ricin_B_lectin"/>
</dbReference>
<keyword evidence="5 14" id="KW-0812">Transmembrane</keyword>
<dbReference type="InterPro" id="IPR045885">
    <property type="entry name" value="GalNAc-T"/>
</dbReference>
<evidence type="ECO:0000256" key="3">
    <source>
        <dbReference type="ARBA" id="ARBA00004922"/>
    </source>
</evidence>
<keyword evidence="8 14" id="KW-1133">Transmembrane helix</keyword>
<dbReference type="Proteomes" id="UP000095287">
    <property type="component" value="Unplaced"/>
</dbReference>
<dbReference type="Gene3D" id="2.80.10.50">
    <property type="match status" value="1"/>
</dbReference>
<name>A0A1I7YGV5_9BILA</name>
<evidence type="ECO:0000256" key="8">
    <source>
        <dbReference type="ARBA" id="ARBA00022989"/>
    </source>
</evidence>
<evidence type="ECO:0000256" key="4">
    <source>
        <dbReference type="ARBA" id="ARBA00005680"/>
    </source>
</evidence>
<evidence type="ECO:0000256" key="14">
    <source>
        <dbReference type="RuleBase" id="RU361242"/>
    </source>
</evidence>
<dbReference type="GO" id="GO:0004653">
    <property type="term" value="F:polypeptide N-acetylgalactosaminyltransferase activity"/>
    <property type="evidence" value="ECO:0007669"/>
    <property type="project" value="TreeGrafter"/>
</dbReference>
<keyword evidence="12" id="KW-0325">Glycoprotein</keyword>
<keyword evidence="7" id="KW-0735">Signal-anchor</keyword>
<keyword evidence="11 14" id="KW-1015">Disulfide bond</keyword>
<dbReference type="UniPathway" id="UPA00378"/>
<evidence type="ECO:0000256" key="1">
    <source>
        <dbReference type="ARBA" id="ARBA00001936"/>
    </source>
</evidence>
<evidence type="ECO:0000256" key="12">
    <source>
        <dbReference type="ARBA" id="ARBA00023180"/>
    </source>
</evidence>
<dbReference type="GO" id="GO:0030246">
    <property type="term" value="F:carbohydrate binding"/>
    <property type="evidence" value="ECO:0007669"/>
    <property type="project" value="UniProtKB-KW"/>
</dbReference>
<dbReference type="PROSITE" id="PS50231">
    <property type="entry name" value="RICIN_B_LECTIN"/>
    <property type="match status" value="1"/>
</dbReference>
<dbReference type="CDD" id="cd02510">
    <property type="entry name" value="pp-GalNAc-T"/>
    <property type="match status" value="1"/>
</dbReference>
<evidence type="ECO:0000256" key="5">
    <source>
        <dbReference type="ARBA" id="ARBA00022692"/>
    </source>
</evidence>
<keyword evidence="9 14" id="KW-0333">Golgi apparatus</keyword>
<comment type="similarity">
    <text evidence="4 14">Belongs to the glycosyltransferase 2 family. GalNAc-T subfamily.</text>
</comment>
<keyword evidence="10 14" id="KW-0472">Membrane</keyword>
<dbReference type="InterPro" id="IPR035992">
    <property type="entry name" value="Ricin_B-like_lectins"/>
</dbReference>
<dbReference type="EC" id="2.4.1.-" evidence="14"/>
<evidence type="ECO:0000256" key="6">
    <source>
        <dbReference type="ARBA" id="ARBA00022734"/>
    </source>
</evidence>
<keyword evidence="14" id="KW-0328">Glycosyltransferase</keyword>
<evidence type="ECO:0000313" key="17">
    <source>
        <dbReference type="WBParaSite" id="L893_g15980.t1"/>
    </source>
</evidence>
<dbReference type="PANTHER" id="PTHR11675:SF131">
    <property type="entry name" value="POLYPEPTIDE N-ACETYLGALACTOSAMINYLTRANSFERASE 9-RELATED"/>
    <property type="match status" value="1"/>
</dbReference>
<evidence type="ECO:0000259" key="15">
    <source>
        <dbReference type="SMART" id="SM00458"/>
    </source>
</evidence>
<evidence type="ECO:0000256" key="2">
    <source>
        <dbReference type="ARBA" id="ARBA00004323"/>
    </source>
</evidence>
<keyword evidence="14" id="KW-0808">Transferase</keyword>
<dbReference type="SUPFAM" id="SSF50370">
    <property type="entry name" value="Ricin B-like lectins"/>
    <property type="match status" value="1"/>
</dbReference>
<keyword evidence="13 14" id="KW-0464">Manganese</keyword>
<feature type="domain" description="Ricin B lectin" evidence="15">
    <location>
        <begin position="432"/>
        <end position="558"/>
    </location>
</feature>
<evidence type="ECO:0000256" key="11">
    <source>
        <dbReference type="ARBA" id="ARBA00023157"/>
    </source>
</evidence>
<dbReference type="AlphaFoldDB" id="A0A1I7YGV5"/>
<dbReference type="Pfam" id="PF00652">
    <property type="entry name" value="Ricin_B_lectin"/>
    <property type="match status" value="1"/>
</dbReference>
<dbReference type="InterPro" id="IPR001173">
    <property type="entry name" value="Glyco_trans_2-like"/>
</dbReference>
<accession>A0A1I7YGV5</accession>
<sequence length="573" mass="66156">MVCLVDLDLSVDIIVTFSWPPSSPMAFIRRRRSHVLAALCFIVLFCFLFMSTHFRGANEGEGGYGVNIRREDLSEDERTEYDKGFKNNAFNQYVSDRISLRRSLSSPPRQCRYEKYPKNLPKTSIIICFHNEAWSTLLRSVHSVLDRSPLHLVSEILLVDDFSDAAHLKKPLDEYMAQFEKVRIIRLGRREGLIRARLVGASRATGTVLTFLDSHIECMEGWLEPLLARIKQSSKNVASPVIDTINSINLEYGFASTSLYGGFDWNLNFKWYKAPDRVLDARERKIDPLPTPTIAGGLFSIDKRFFYTLGAYDPDFETWGAENLELSFKTWMCGGRLEIIPCSHVGHIFRKKSPYKWPRGTGIIGYNNLRLAAVWMDDYKRYYYKWRNVTEDTDYGDVSDRVALRKRLNCKSFQWYMENVFPEQFVPGEAIGSGEIRSKANRSLCLDAKMEKYSPLTASPCNGKEWYLSQRGEIRLFDFCLQYGEGLPIPRLASLLRMSVEMTSCNLQQDSQEWKYDSYTGQISHALTGWCLTMTEDSGTMAMNDCDDTDPHQKWEFQNFYGFRARNYTLSQL</sequence>
<dbReference type="GO" id="GO:0006493">
    <property type="term" value="P:protein O-linked glycosylation"/>
    <property type="evidence" value="ECO:0007669"/>
    <property type="project" value="TreeGrafter"/>
</dbReference>
<evidence type="ECO:0000256" key="10">
    <source>
        <dbReference type="ARBA" id="ARBA00023136"/>
    </source>
</evidence>
<proteinExistence type="inferred from homology"/>
<evidence type="ECO:0000313" key="16">
    <source>
        <dbReference type="Proteomes" id="UP000095287"/>
    </source>
</evidence>
<dbReference type="InterPro" id="IPR029044">
    <property type="entry name" value="Nucleotide-diphossugar_trans"/>
</dbReference>
<keyword evidence="16" id="KW-1185">Reference proteome</keyword>
<comment type="pathway">
    <text evidence="3 14">Protein modification; protein glycosylation.</text>
</comment>
<dbReference type="SUPFAM" id="SSF53448">
    <property type="entry name" value="Nucleotide-diphospho-sugar transferases"/>
    <property type="match status" value="1"/>
</dbReference>
<dbReference type="WBParaSite" id="L893_g15980.t1">
    <property type="protein sequence ID" value="L893_g15980.t1"/>
    <property type="gene ID" value="L893_g15980"/>
</dbReference>
<comment type="cofactor">
    <cofactor evidence="1 14">
        <name>Mn(2+)</name>
        <dbReference type="ChEBI" id="CHEBI:29035"/>
    </cofactor>
</comment>
<keyword evidence="6 14" id="KW-0430">Lectin</keyword>
<organism evidence="16 17">
    <name type="scientific">Steinernema glaseri</name>
    <dbReference type="NCBI Taxonomy" id="37863"/>
    <lineage>
        <taxon>Eukaryota</taxon>
        <taxon>Metazoa</taxon>
        <taxon>Ecdysozoa</taxon>
        <taxon>Nematoda</taxon>
        <taxon>Chromadorea</taxon>
        <taxon>Rhabditida</taxon>
        <taxon>Tylenchina</taxon>
        <taxon>Panagrolaimomorpha</taxon>
        <taxon>Strongyloidoidea</taxon>
        <taxon>Steinernematidae</taxon>
        <taxon>Steinernema</taxon>
    </lineage>
</organism>
<evidence type="ECO:0000256" key="7">
    <source>
        <dbReference type="ARBA" id="ARBA00022968"/>
    </source>
</evidence>
<dbReference type="PANTHER" id="PTHR11675">
    <property type="entry name" value="N-ACETYLGALACTOSAMINYLTRANSFERASE"/>
    <property type="match status" value="1"/>
</dbReference>
<evidence type="ECO:0000256" key="9">
    <source>
        <dbReference type="ARBA" id="ARBA00023034"/>
    </source>
</evidence>
<protein>
    <recommendedName>
        <fullName evidence="14">Polypeptide N-acetylgalactosaminyltransferase</fullName>
        <ecNumber evidence="14">2.4.1.-</ecNumber>
    </recommendedName>
    <alternativeName>
        <fullName evidence="14">Protein-UDP acetylgalactosaminyltransferase</fullName>
    </alternativeName>
</protein>
<dbReference type="GO" id="GO:0000139">
    <property type="term" value="C:Golgi membrane"/>
    <property type="evidence" value="ECO:0007669"/>
    <property type="project" value="UniProtKB-SubCell"/>
</dbReference>
<dbReference type="SMART" id="SM00458">
    <property type="entry name" value="RICIN"/>
    <property type="match status" value="1"/>
</dbReference>
<evidence type="ECO:0000256" key="13">
    <source>
        <dbReference type="ARBA" id="ARBA00023211"/>
    </source>
</evidence>
<dbReference type="FunFam" id="3.90.550.10:FF:000053">
    <property type="entry name" value="Polypeptide N-acetylgalactosaminyltransferase"/>
    <property type="match status" value="1"/>
</dbReference>
<dbReference type="Gene3D" id="3.90.550.10">
    <property type="entry name" value="Spore Coat Polysaccharide Biosynthesis Protein SpsA, Chain A"/>
    <property type="match status" value="1"/>
</dbReference>
<comment type="subcellular location">
    <subcellularLocation>
        <location evidence="2 14">Golgi apparatus membrane</location>
        <topology evidence="2 14">Single-pass type II membrane protein</topology>
    </subcellularLocation>
</comment>
<dbReference type="Pfam" id="PF00535">
    <property type="entry name" value="Glycos_transf_2"/>
    <property type="match status" value="1"/>
</dbReference>
<feature type="transmembrane region" description="Helical" evidence="14">
    <location>
        <begin position="35"/>
        <end position="54"/>
    </location>
</feature>
<reference evidence="17" key="1">
    <citation type="submission" date="2016-11" db="UniProtKB">
        <authorList>
            <consortium name="WormBaseParasite"/>
        </authorList>
    </citation>
    <scope>IDENTIFICATION</scope>
</reference>